<evidence type="ECO:0000259" key="17">
    <source>
        <dbReference type="Pfam" id="PF01225"/>
    </source>
</evidence>
<keyword evidence="5 15" id="KW-0573">Peptidoglycan synthesis</keyword>
<dbReference type="Gene3D" id="3.40.1390.10">
    <property type="entry name" value="MurE/MurF, N-terminal domain"/>
    <property type="match status" value="1"/>
</dbReference>
<keyword evidence="7 15" id="KW-0961">Cell wall biogenesis/degradation</keyword>
<feature type="binding site" evidence="15">
    <location>
        <begin position="406"/>
        <end position="409"/>
    </location>
    <ligand>
        <name>meso-2,6-diaminopimelate</name>
        <dbReference type="ChEBI" id="CHEBI:57791"/>
    </ligand>
</feature>
<feature type="domain" description="Mur ligase C-terminal" evidence="18">
    <location>
        <begin position="333"/>
        <end position="458"/>
    </location>
</feature>
<dbReference type="SUPFAM" id="SSF63418">
    <property type="entry name" value="MurE/MurF N-terminal domain"/>
    <property type="match status" value="1"/>
</dbReference>
<keyword evidence="6 15" id="KW-0131">Cell cycle</keyword>
<evidence type="ECO:0000256" key="15">
    <source>
        <dbReference type="HAMAP-Rule" id="MF_00208"/>
    </source>
</evidence>
<evidence type="ECO:0000256" key="1">
    <source>
        <dbReference type="ARBA" id="ARBA00004752"/>
    </source>
</evidence>
<keyword evidence="21" id="KW-1185">Reference proteome</keyword>
<evidence type="ECO:0000256" key="14">
    <source>
        <dbReference type="ARBA" id="ARBA00081560"/>
    </source>
</evidence>
<feature type="binding site" evidence="15">
    <location>
        <begin position="110"/>
        <end position="116"/>
    </location>
    <ligand>
        <name>ATP</name>
        <dbReference type="ChEBI" id="CHEBI:30616"/>
    </ligand>
</feature>
<feature type="domain" description="Mur ligase central" evidence="19">
    <location>
        <begin position="108"/>
        <end position="311"/>
    </location>
</feature>
<dbReference type="InterPro" id="IPR000713">
    <property type="entry name" value="Mur_ligase_N"/>
</dbReference>
<dbReference type="OrthoDB" id="9800958at2"/>
<keyword evidence="15 20" id="KW-0436">Ligase</keyword>
<dbReference type="InterPro" id="IPR036615">
    <property type="entry name" value="Mur_ligase_C_dom_sf"/>
</dbReference>
<keyword evidence="15" id="KW-0547">Nucleotide-binding</keyword>
<dbReference type="InterPro" id="IPR035911">
    <property type="entry name" value="MurE/MurF_N"/>
</dbReference>
<dbReference type="RefSeq" id="WP_006915838.1">
    <property type="nucleotide sequence ID" value="NZ_GG698802.1"/>
</dbReference>
<comment type="caution">
    <text evidence="15">Lacks conserved residue(s) required for the propagation of feature annotation.</text>
</comment>
<dbReference type="Gene3D" id="3.90.190.20">
    <property type="entry name" value="Mur ligase, C-terminal domain"/>
    <property type="match status" value="1"/>
</dbReference>
<evidence type="ECO:0000256" key="8">
    <source>
        <dbReference type="ARBA" id="ARBA00050251"/>
    </source>
</evidence>
<evidence type="ECO:0000256" key="7">
    <source>
        <dbReference type="ARBA" id="ARBA00023316"/>
    </source>
</evidence>
<feature type="domain" description="Mur ligase N-terminal catalytic" evidence="17">
    <location>
        <begin position="25"/>
        <end position="96"/>
    </location>
</feature>
<dbReference type="GO" id="GO:0000287">
    <property type="term" value="F:magnesium ion binding"/>
    <property type="evidence" value="ECO:0007669"/>
    <property type="project" value="UniProtKB-UniRule"/>
</dbReference>
<dbReference type="NCBIfam" id="NF001126">
    <property type="entry name" value="PRK00139.1-4"/>
    <property type="match status" value="1"/>
</dbReference>
<evidence type="ECO:0000259" key="19">
    <source>
        <dbReference type="Pfam" id="PF08245"/>
    </source>
</evidence>
<comment type="pathway">
    <text evidence="1 15 16">Cell wall biogenesis; peptidoglycan biosynthesis.</text>
</comment>
<sequence length="488" mass="53789">MLASDLIQALKYKRLSQSEFTDFKVTTVTQDTRQVVPGAVFIAIVGANVDGHQFIPQAIAKGAQMIIAQEPVETTVPVVYVKDTHRAMAFLADKFYGSPSQSMKMIGVTGTNGKTTVTHLIEEVFHDLGEGTGLIGTLYRKVNDQVYPTTNTTPDVLTNQKTLAEMRDANVKTVSMEVSSIALVQGRVWGINYDICVFTNFTEDHLAYHKTMSQYKLAKSLLFAQMGNTFSGKTAVMNIDDPVGREFIDYTTSNILTYGIKHQADIYADHIKITIHGTEFDLHVFDEVKHVKTHLIGEFNVYNSLAAVGAAYAAGASVAEIVDSLSRVKGVKGRFQLVPSNTGVSVIVDYAHTPDGLLNVLETLNDFAEQDTYCIVGCGGDRDAQKRPQMAKIAVDNSTHAILTEDNPRTEDPHKIMDDMLAGIDSDQATVIFNRREAIQYAVNRAKPGDAIIIAGKGHEDYQIIGKTKHHFDDYEEAEKALKNRHSH</sequence>
<dbReference type="FunFam" id="3.90.190.20:FF:000006">
    <property type="entry name" value="UDP-N-acetylmuramoyl-L-alanyl-D-glutamate--2,6-diaminopimelate ligase"/>
    <property type="match status" value="1"/>
</dbReference>
<evidence type="ECO:0000256" key="2">
    <source>
        <dbReference type="ARBA" id="ARBA00005898"/>
    </source>
</evidence>
<evidence type="ECO:0000256" key="6">
    <source>
        <dbReference type="ARBA" id="ARBA00023306"/>
    </source>
</evidence>
<evidence type="ECO:0000256" key="16">
    <source>
        <dbReference type="RuleBase" id="RU004135"/>
    </source>
</evidence>
<dbReference type="InterPro" id="IPR005761">
    <property type="entry name" value="UDP-N-AcMur-Glu-dNH2Pim_ligase"/>
</dbReference>
<dbReference type="GO" id="GO:0071555">
    <property type="term" value="P:cell wall organization"/>
    <property type="evidence" value="ECO:0007669"/>
    <property type="project" value="UniProtKB-KW"/>
</dbReference>
<dbReference type="GO" id="GO:0008360">
    <property type="term" value="P:regulation of cell shape"/>
    <property type="evidence" value="ECO:0007669"/>
    <property type="project" value="UniProtKB-KW"/>
</dbReference>
<evidence type="ECO:0000256" key="12">
    <source>
        <dbReference type="ARBA" id="ARBA00075482"/>
    </source>
</evidence>
<dbReference type="EC" id="6.3.2.13" evidence="10 15"/>
<keyword evidence="4 15" id="KW-0133">Cell shape</keyword>
<keyword evidence="15" id="KW-0067">ATP-binding</keyword>
<dbReference type="EMBL" id="GG698802">
    <property type="protein sequence ID" value="EEU30696.1"/>
    <property type="molecule type" value="Genomic_DNA"/>
</dbReference>
<dbReference type="NCBIfam" id="TIGR01085">
    <property type="entry name" value="murE"/>
    <property type="match status" value="1"/>
</dbReference>
<feature type="binding site" evidence="15">
    <location>
        <position position="456"/>
    </location>
    <ligand>
        <name>meso-2,6-diaminopimelate</name>
        <dbReference type="ChEBI" id="CHEBI:57791"/>
    </ligand>
</feature>
<dbReference type="HOGENOM" id="CLU_022291_4_1_9"/>
<comment type="catalytic activity">
    <reaction evidence="8 15">
        <text>UDP-N-acetyl-alpha-D-muramoyl-L-alanyl-D-glutamate + meso-2,6-diaminopimelate + ATP = UDP-N-acetyl-alpha-D-muramoyl-L-alanyl-gamma-D-glutamyl-meso-2,6-diaminopimelate + ADP + phosphate + H(+)</text>
        <dbReference type="Rhea" id="RHEA:23676"/>
        <dbReference type="ChEBI" id="CHEBI:15378"/>
        <dbReference type="ChEBI" id="CHEBI:30616"/>
        <dbReference type="ChEBI" id="CHEBI:43474"/>
        <dbReference type="ChEBI" id="CHEBI:57791"/>
        <dbReference type="ChEBI" id="CHEBI:83900"/>
        <dbReference type="ChEBI" id="CHEBI:83905"/>
        <dbReference type="ChEBI" id="CHEBI:456216"/>
        <dbReference type="EC" id="6.3.2.13"/>
    </reaction>
</comment>
<feature type="binding site" evidence="15">
    <location>
        <position position="382"/>
    </location>
    <ligand>
        <name>meso-2,6-diaminopimelate</name>
        <dbReference type="ChEBI" id="CHEBI:57791"/>
    </ligand>
</feature>
<evidence type="ECO:0000256" key="10">
    <source>
        <dbReference type="ARBA" id="ARBA00066633"/>
    </source>
</evidence>
<dbReference type="GO" id="GO:0005524">
    <property type="term" value="F:ATP binding"/>
    <property type="evidence" value="ECO:0007669"/>
    <property type="project" value="UniProtKB-UniRule"/>
</dbReference>
<evidence type="ECO:0000313" key="21">
    <source>
        <dbReference type="Proteomes" id="UP000003987"/>
    </source>
</evidence>
<comment type="cofactor">
    <cofactor evidence="15">
        <name>Mg(2+)</name>
        <dbReference type="ChEBI" id="CHEBI:18420"/>
    </cofactor>
</comment>
<dbReference type="PANTHER" id="PTHR23135">
    <property type="entry name" value="MUR LIGASE FAMILY MEMBER"/>
    <property type="match status" value="1"/>
</dbReference>
<keyword evidence="15" id="KW-0460">Magnesium</keyword>
<dbReference type="Pfam" id="PF02875">
    <property type="entry name" value="Mur_ligase_C"/>
    <property type="match status" value="1"/>
</dbReference>
<dbReference type="SUPFAM" id="SSF53244">
    <property type="entry name" value="MurD-like peptide ligases, peptide-binding domain"/>
    <property type="match status" value="1"/>
</dbReference>
<dbReference type="PANTHER" id="PTHR23135:SF4">
    <property type="entry name" value="UDP-N-ACETYLMURAMOYL-L-ALANYL-D-GLUTAMATE--2,6-DIAMINOPIMELATE LIGASE MURE HOMOLOG, CHLOROPLASTIC"/>
    <property type="match status" value="1"/>
</dbReference>
<evidence type="ECO:0000259" key="18">
    <source>
        <dbReference type="Pfam" id="PF02875"/>
    </source>
</evidence>
<feature type="short sequence motif" description="Meso-diaminopimelate recognition motif" evidence="15">
    <location>
        <begin position="406"/>
        <end position="409"/>
    </location>
</feature>
<gene>
    <name evidence="15" type="primary">murE</name>
    <name evidence="20" type="ORF">HMPREF0501_00101</name>
</gene>
<feature type="binding site" evidence="15">
    <location>
        <position position="151"/>
    </location>
    <ligand>
        <name>UDP-N-acetyl-alpha-D-muramoyl-L-alanyl-D-glutamate</name>
        <dbReference type="ChEBI" id="CHEBI:83900"/>
    </ligand>
</feature>
<organism evidence="20 21">
    <name type="scientific">Limosilactobacillus coleohominis 101-4-CHN</name>
    <dbReference type="NCBI Taxonomy" id="575594"/>
    <lineage>
        <taxon>Bacteria</taxon>
        <taxon>Bacillati</taxon>
        <taxon>Bacillota</taxon>
        <taxon>Bacilli</taxon>
        <taxon>Lactobacillales</taxon>
        <taxon>Lactobacillaceae</taxon>
        <taxon>Limosilactobacillus</taxon>
    </lineage>
</organism>
<dbReference type="InterPro" id="IPR013221">
    <property type="entry name" value="Mur_ligase_cen"/>
</dbReference>
<dbReference type="GO" id="GO:0009252">
    <property type="term" value="P:peptidoglycan biosynthetic process"/>
    <property type="evidence" value="ECO:0007669"/>
    <property type="project" value="UniProtKB-UniRule"/>
</dbReference>
<dbReference type="AlphaFoldDB" id="C7XTT5"/>
<comment type="subcellular location">
    <subcellularLocation>
        <location evidence="15 16">Cytoplasm</location>
    </subcellularLocation>
</comment>
<dbReference type="UniPathway" id="UPA00219"/>
<comment type="PTM">
    <text evidence="15">Carboxylation is probably crucial for Mg(2+) binding and, consequently, for the gamma-phosphate positioning of ATP.</text>
</comment>
<evidence type="ECO:0000256" key="5">
    <source>
        <dbReference type="ARBA" id="ARBA00022984"/>
    </source>
</evidence>
<dbReference type="InterPro" id="IPR004101">
    <property type="entry name" value="Mur_ligase_C"/>
</dbReference>
<evidence type="ECO:0000256" key="3">
    <source>
        <dbReference type="ARBA" id="ARBA00022618"/>
    </source>
</evidence>
<dbReference type="InterPro" id="IPR036565">
    <property type="entry name" value="Mur-like_cat_sf"/>
</dbReference>
<feature type="binding site" evidence="15">
    <location>
        <begin position="152"/>
        <end position="153"/>
    </location>
    <ligand>
        <name>UDP-N-acetyl-alpha-D-muramoyl-L-alanyl-D-glutamate</name>
        <dbReference type="ChEBI" id="CHEBI:83900"/>
    </ligand>
</feature>
<proteinExistence type="inferred from homology"/>
<dbReference type="Gene3D" id="3.40.1190.10">
    <property type="entry name" value="Mur-like, catalytic domain"/>
    <property type="match status" value="1"/>
</dbReference>
<protein>
    <recommendedName>
        <fullName evidence="11 15">UDP-N-acetylmuramoyl-L-alanyl-D-glutamate--2,6-diaminopimelate ligase</fullName>
        <ecNumber evidence="10 15">6.3.2.13</ecNumber>
    </recommendedName>
    <alternativeName>
        <fullName evidence="12 15">Meso-A2pm-adding enzyme</fullName>
    </alternativeName>
    <alternativeName>
        <fullName evidence="13 15">Meso-diaminopimelate-adding enzyme</fullName>
    </alternativeName>
    <alternativeName>
        <fullName evidence="14 15">UDP-MurNAc-L-Ala-D-Glu:meso-diaminopimelate ligase</fullName>
    </alternativeName>
    <alternativeName>
        <fullName evidence="15">UDP-MurNAc-tripeptide synthetase</fullName>
    </alternativeName>
    <alternativeName>
        <fullName evidence="15">UDP-N-acetylmuramyl-tripeptide synthetase</fullName>
    </alternativeName>
</protein>
<accession>C7XTT5</accession>
<evidence type="ECO:0000256" key="13">
    <source>
        <dbReference type="ARBA" id="ARBA00076158"/>
    </source>
</evidence>
<evidence type="ECO:0000256" key="9">
    <source>
        <dbReference type="ARBA" id="ARBA00056782"/>
    </source>
</evidence>
<dbReference type="GO" id="GO:0051301">
    <property type="term" value="P:cell division"/>
    <property type="evidence" value="ECO:0007669"/>
    <property type="project" value="UniProtKB-KW"/>
</dbReference>
<reference evidence="20 21" key="1">
    <citation type="submission" date="2009-06" db="EMBL/GenBank/DDBJ databases">
        <title>The Genome Sequence of Lactobacillus coleohominis strain 101-4-CHN.</title>
        <authorList>
            <consortium name="The Broad Institute Genome Sequencing Platform"/>
            <person name="Ward D."/>
            <person name="Young S.K."/>
            <person name="Zeng Q."/>
            <person name="Koehrsen M."/>
            <person name="Alvarado L."/>
            <person name="Berlin A."/>
            <person name="Borenstein D."/>
            <person name="Chen Z."/>
            <person name="Engels R."/>
            <person name="Freedman E."/>
            <person name="Gellesch M."/>
            <person name="Goldberg J."/>
            <person name="Griggs A."/>
            <person name="Gujja S."/>
            <person name="Heiman D."/>
            <person name="Hepburn T."/>
            <person name="Howarth C."/>
            <person name="Jen D."/>
            <person name="Larson L."/>
            <person name="Lewis B."/>
            <person name="Mehta T."/>
            <person name="Park D."/>
            <person name="Pearson M."/>
            <person name="Roberts A."/>
            <person name="Saif S."/>
            <person name="Shea T."/>
            <person name="Shenoy N."/>
            <person name="Sisk P."/>
            <person name="Stolte C."/>
            <person name="Sykes S."/>
            <person name="Walk T."/>
            <person name="White J."/>
            <person name="Yandava C."/>
            <person name="Liu Y."/>
            <person name="Xu Q."/>
            <person name="Lander E."/>
            <person name="Nusbaum C."/>
            <person name="Galagan J."/>
            <person name="Birren B."/>
        </authorList>
    </citation>
    <scope>NUCLEOTIDE SEQUENCE [LARGE SCALE GENOMIC DNA]</scope>
    <source>
        <strain evidence="20 21">101-4-CHN</strain>
    </source>
</reference>
<feature type="binding site" evidence="15">
    <location>
        <position position="187"/>
    </location>
    <ligand>
        <name>UDP-N-acetyl-alpha-D-muramoyl-L-alanyl-D-glutamate</name>
        <dbReference type="ChEBI" id="CHEBI:83900"/>
    </ligand>
</feature>
<dbReference type="SUPFAM" id="SSF53623">
    <property type="entry name" value="MurD-like peptide ligases, catalytic domain"/>
    <property type="match status" value="1"/>
</dbReference>
<feature type="binding site" evidence="15">
    <location>
        <position position="179"/>
    </location>
    <ligand>
        <name>UDP-N-acetyl-alpha-D-muramoyl-L-alanyl-D-glutamate</name>
        <dbReference type="ChEBI" id="CHEBI:83900"/>
    </ligand>
</feature>
<name>C7XTT5_9LACO</name>
<dbReference type="Pfam" id="PF08245">
    <property type="entry name" value="Mur_ligase_M"/>
    <property type="match status" value="1"/>
</dbReference>
<keyword evidence="3 15" id="KW-0132">Cell division</keyword>
<feature type="binding site" evidence="15">
    <location>
        <position position="32"/>
    </location>
    <ligand>
        <name>UDP-N-acetyl-alpha-D-muramoyl-L-alanyl-D-glutamate</name>
        <dbReference type="ChEBI" id="CHEBI:83900"/>
    </ligand>
</feature>
<feature type="binding site" evidence="15">
    <location>
        <position position="185"/>
    </location>
    <ligand>
        <name>UDP-N-acetyl-alpha-D-muramoyl-L-alanyl-D-glutamate</name>
        <dbReference type="ChEBI" id="CHEBI:83900"/>
    </ligand>
</feature>
<dbReference type="eggNOG" id="COG0769">
    <property type="taxonomic scope" value="Bacteria"/>
</dbReference>
<feature type="binding site" evidence="15">
    <location>
        <position position="460"/>
    </location>
    <ligand>
        <name>meso-2,6-diaminopimelate</name>
        <dbReference type="ChEBI" id="CHEBI:57791"/>
    </ligand>
</feature>
<evidence type="ECO:0000256" key="4">
    <source>
        <dbReference type="ARBA" id="ARBA00022960"/>
    </source>
</evidence>
<keyword evidence="15" id="KW-0963">Cytoplasm</keyword>
<comment type="similarity">
    <text evidence="2 15">Belongs to the MurCDEF family. MurE subfamily.</text>
</comment>
<feature type="modified residue" description="N6-carboxylysine" evidence="15">
    <location>
        <position position="219"/>
    </location>
</feature>
<dbReference type="GO" id="GO:0008765">
    <property type="term" value="F:UDP-N-acetylmuramoylalanyl-D-glutamate-2,6-diaminopimelate ligase activity"/>
    <property type="evidence" value="ECO:0007669"/>
    <property type="project" value="UniProtKB-UniRule"/>
</dbReference>
<evidence type="ECO:0000313" key="20">
    <source>
        <dbReference type="EMBL" id="EEU30696.1"/>
    </source>
</evidence>
<dbReference type="NCBIfam" id="NF001124">
    <property type="entry name" value="PRK00139.1-2"/>
    <property type="match status" value="1"/>
</dbReference>
<evidence type="ECO:0000256" key="11">
    <source>
        <dbReference type="ARBA" id="ARBA00072883"/>
    </source>
</evidence>
<dbReference type="HAMAP" id="MF_00208">
    <property type="entry name" value="MurE"/>
    <property type="match status" value="1"/>
</dbReference>
<dbReference type="Proteomes" id="UP000003987">
    <property type="component" value="Unassembled WGS sequence"/>
</dbReference>
<dbReference type="GO" id="GO:0005737">
    <property type="term" value="C:cytoplasm"/>
    <property type="evidence" value="ECO:0007669"/>
    <property type="project" value="UniProtKB-SubCell"/>
</dbReference>
<dbReference type="STRING" id="575594.HMPREF0501_00101"/>
<dbReference type="Pfam" id="PF01225">
    <property type="entry name" value="Mur_ligase"/>
    <property type="match status" value="1"/>
</dbReference>
<comment type="function">
    <text evidence="9 15">Catalyzes the addition of meso-diaminopimelic acid to the nucleotide precursor UDP-N-acetylmuramoyl-L-alanyl-D-glutamate (UMAG) in the biosynthesis of bacterial cell-wall peptidoglycan.</text>
</comment>